<keyword evidence="3" id="KW-1185">Reference proteome</keyword>
<evidence type="ECO:0000313" key="2">
    <source>
        <dbReference type="EMBL" id="KEQ65568.1"/>
    </source>
</evidence>
<gene>
    <name evidence="2" type="ORF">M437DRAFT_72468</name>
</gene>
<name>A0A074VYH3_AURM1</name>
<evidence type="ECO:0000256" key="1">
    <source>
        <dbReference type="SAM" id="MobiDB-lite"/>
    </source>
</evidence>
<feature type="region of interest" description="Disordered" evidence="1">
    <location>
        <begin position="1"/>
        <end position="92"/>
    </location>
</feature>
<dbReference type="PIRSF" id="PIRSF002590">
    <property type="entry name" value="HSP9/HSP12_fun"/>
    <property type="match status" value="1"/>
</dbReference>
<protein>
    <recommendedName>
        <fullName evidence="4">Heat shock protein 9/12</fullName>
    </recommendedName>
</protein>
<dbReference type="GeneID" id="63919236"/>
<dbReference type="InterPro" id="IPR007250">
    <property type="entry name" value="HSP9_HSP12"/>
</dbReference>
<accession>A0A074VYH3</accession>
<evidence type="ECO:0000313" key="3">
    <source>
        <dbReference type="Proteomes" id="UP000030672"/>
    </source>
</evidence>
<dbReference type="HOGENOM" id="CLU_102617_3_2_1"/>
<proteinExistence type="predicted"/>
<sequence length="92" mass="9992">MSDQGRESFTDKVSKTVMPDSQKSGMDKTKDKASGGMDSVAGSMQPDSMKSGSQKAGDKSSSMYEQTKDAVSNTFSSDNSRFLLSYRAKRDK</sequence>
<dbReference type="Gene3D" id="6.10.280.100">
    <property type="match status" value="1"/>
</dbReference>
<reference evidence="2 3" key="1">
    <citation type="journal article" date="2014" name="BMC Genomics">
        <title>Genome sequencing of four Aureobasidium pullulans varieties: biotechnological potential, stress tolerance, and description of new species.</title>
        <authorList>
            <person name="Gostin Ar C."/>
            <person name="Ohm R.A."/>
            <person name="Kogej T."/>
            <person name="Sonjak S."/>
            <person name="Turk M."/>
            <person name="Zajc J."/>
            <person name="Zalar P."/>
            <person name="Grube M."/>
            <person name="Sun H."/>
            <person name="Han J."/>
            <person name="Sharma A."/>
            <person name="Chiniquy J."/>
            <person name="Ngan C.Y."/>
            <person name="Lipzen A."/>
            <person name="Barry K."/>
            <person name="Grigoriev I.V."/>
            <person name="Gunde-Cimerman N."/>
        </authorList>
    </citation>
    <scope>NUCLEOTIDE SEQUENCE [LARGE SCALE GENOMIC DNA]</scope>
    <source>
        <strain evidence="2 3">CBS 110374</strain>
    </source>
</reference>
<evidence type="ECO:0008006" key="4">
    <source>
        <dbReference type="Google" id="ProtNLM"/>
    </source>
</evidence>
<feature type="compositionally biased region" description="Basic and acidic residues" evidence="1">
    <location>
        <begin position="1"/>
        <end position="14"/>
    </location>
</feature>
<dbReference type="AlphaFoldDB" id="A0A074VYH3"/>
<dbReference type="Pfam" id="PF04119">
    <property type="entry name" value="HSP9_HSP12"/>
    <property type="match status" value="1"/>
</dbReference>
<feature type="compositionally biased region" description="Polar residues" evidence="1">
    <location>
        <begin position="45"/>
        <end position="82"/>
    </location>
</feature>
<dbReference type="Proteomes" id="UP000030672">
    <property type="component" value="Unassembled WGS sequence"/>
</dbReference>
<dbReference type="RefSeq" id="XP_040882591.1">
    <property type="nucleotide sequence ID" value="XM_041025863.1"/>
</dbReference>
<dbReference type="STRING" id="1043003.A0A074VYH3"/>
<dbReference type="EMBL" id="KL584826">
    <property type="protein sequence ID" value="KEQ65568.1"/>
    <property type="molecule type" value="Genomic_DNA"/>
</dbReference>
<organism evidence="2 3">
    <name type="scientific">Aureobasidium melanogenum (strain CBS 110374)</name>
    <name type="common">Aureobasidium pullulans var. melanogenum</name>
    <dbReference type="NCBI Taxonomy" id="1043003"/>
    <lineage>
        <taxon>Eukaryota</taxon>
        <taxon>Fungi</taxon>
        <taxon>Dikarya</taxon>
        <taxon>Ascomycota</taxon>
        <taxon>Pezizomycotina</taxon>
        <taxon>Dothideomycetes</taxon>
        <taxon>Dothideomycetidae</taxon>
        <taxon>Dothideales</taxon>
        <taxon>Saccotheciaceae</taxon>
        <taxon>Aureobasidium</taxon>
    </lineage>
</organism>